<sequence>MRTLKLVLKTSYALDLKETFYVSSFCRNLVSIARLVFNNYGVLFENDTFSIFNNKSFVSGGALINGLYKIDLDPTFEYNYLAKRGNYDIKRSIINDNSSLLLQTCFADTVL</sequence>
<dbReference type="Gramene" id="ESR54546">
    <property type="protein sequence ID" value="ESR54546"/>
    <property type="gene ID" value="CICLE_v10024429mg"/>
</dbReference>
<dbReference type="InParanoid" id="V4TX78"/>
<organism evidence="1 2">
    <name type="scientific">Citrus clementina</name>
    <name type="common">Clementine</name>
    <name type="synonym">Citrus deliciosa x Citrus sinensis</name>
    <dbReference type="NCBI Taxonomy" id="85681"/>
    <lineage>
        <taxon>Eukaryota</taxon>
        <taxon>Viridiplantae</taxon>
        <taxon>Streptophyta</taxon>
        <taxon>Embryophyta</taxon>
        <taxon>Tracheophyta</taxon>
        <taxon>Spermatophyta</taxon>
        <taxon>Magnoliopsida</taxon>
        <taxon>eudicotyledons</taxon>
        <taxon>Gunneridae</taxon>
        <taxon>Pentapetalae</taxon>
        <taxon>rosids</taxon>
        <taxon>malvids</taxon>
        <taxon>Sapindales</taxon>
        <taxon>Rutaceae</taxon>
        <taxon>Aurantioideae</taxon>
        <taxon>Citrus</taxon>
    </lineage>
</organism>
<name>V4TX78_CITCL</name>
<evidence type="ECO:0000313" key="1">
    <source>
        <dbReference type="EMBL" id="ESR54546.1"/>
    </source>
</evidence>
<dbReference type="KEGG" id="cic:CICLE_v10024429mg"/>
<proteinExistence type="predicted"/>
<keyword evidence="2" id="KW-1185">Reference proteome</keyword>
<reference evidence="1 2" key="1">
    <citation type="submission" date="2013-10" db="EMBL/GenBank/DDBJ databases">
        <authorList>
            <consortium name="International Citrus Genome Consortium"/>
            <person name="Jenkins J."/>
            <person name="Schmutz J."/>
            <person name="Prochnik S."/>
            <person name="Rokhsar D."/>
            <person name="Gmitter F."/>
            <person name="Ollitrault P."/>
            <person name="Machado M."/>
            <person name="Talon M."/>
            <person name="Wincker P."/>
            <person name="Jaillon O."/>
            <person name="Morgante M."/>
        </authorList>
    </citation>
    <scope>NUCLEOTIDE SEQUENCE</scope>
    <source>
        <strain evidence="2">cv. Clemenules</strain>
    </source>
</reference>
<gene>
    <name evidence="1" type="ORF">CICLE_v10024429mg</name>
</gene>
<dbReference type="OMA" id="NSATLFH"/>
<accession>V4TX78</accession>
<dbReference type="EMBL" id="KI536661">
    <property type="protein sequence ID" value="ESR54546.1"/>
    <property type="molecule type" value="Genomic_DNA"/>
</dbReference>
<dbReference type="AlphaFoldDB" id="V4TX78"/>
<evidence type="ECO:0000313" key="2">
    <source>
        <dbReference type="Proteomes" id="UP000030687"/>
    </source>
</evidence>
<dbReference type="Proteomes" id="UP000030687">
    <property type="component" value="Unassembled WGS sequence"/>
</dbReference>
<protein>
    <submittedName>
        <fullName evidence="1">Uncharacterized protein</fullName>
    </submittedName>
</protein>